<sequence>MKPHLDNGMNQNGIYYNSDYYRLYLAFEQFQNEFARANPDSAVSTSSGGGVSNSSDAPATPTSPSVSKSGGADREKDRNTHMKSYRALIEPRLTDTNWAAFRRNIVVGERMVQLTEVAGKGVLLMTKELSGSKLHLTFTNHEWEAFVDGLKGGVFTGGKEGEGGEPKVVDVTLLKEKFKSDTWFDGEGRVRRELVITGGERFDVDGGRREGSDRTSEEGTGDDDEDDEVDEMDEDDEEDDRDVEMSDRGRGRGPQETARPNDDASGSGTRLAKNDHPTAPVGANVTHAFASSNPASTGTGISRDRAPFTASQFVGVHRQGATWAAEGVGFPWKRANVRIRRTAKERDPVDAALARLLMAPRPSPPASDQHSHIWSMYGPGPCRSPQPRRSGAYLPSFIHPKRVLGRNDSDPGPRRVTRATGVLIATMLWGGVGRTHCVCTTRPKTFFRPFRLRAILSGRPYNRTFVARNRRDLGSKRRFNEGK</sequence>
<feature type="compositionally biased region" description="Basic and acidic residues" evidence="1">
    <location>
        <begin position="202"/>
        <end position="217"/>
    </location>
</feature>
<dbReference type="AlphaFoldDB" id="A0A433AN18"/>
<protein>
    <submittedName>
        <fullName evidence="2">Uncharacterized protein</fullName>
    </submittedName>
</protein>
<feature type="region of interest" description="Disordered" evidence="1">
    <location>
        <begin position="39"/>
        <end position="81"/>
    </location>
</feature>
<dbReference type="Proteomes" id="UP000268093">
    <property type="component" value="Unassembled WGS sequence"/>
</dbReference>
<dbReference type="EMBL" id="RBNI01017317">
    <property type="protein sequence ID" value="RUP04122.1"/>
    <property type="molecule type" value="Genomic_DNA"/>
</dbReference>
<name>A0A433AN18_9FUNG</name>
<proteinExistence type="predicted"/>
<dbReference type="OrthoDB" id="2363016at2759"/>
<keyword evidence="3" id="KW-1185">Reference proteome</keyword>
<feature type="compositionally biased region" description="Low complexity" evidence="1">
    <location>
        <begin position="41"/>
        <end position="69"/>
    </location>
</feature>
<feature type="region of interest" description="Disordered" evidence="1">
    <location>
        <begin position="202"/>
        <end position="283"/>
    </location>
</feature>
<evidence type="ECO:0000256" key="1">
    <source>
        <dbReference type="SAM" id="MobiDB-lite"/>
    </source>
</evidence>
<evidence type="ECO:0000313" key="2">
    <source>
        <dbReference type="EMBL" id="RUP04122.1"/>
    </source>
</evidence>
<accession>A0A433AN18</accession>
<feature type="compositionally biased region" description="Basic and acidic residues" evidence="1">
    <location>
        <begin position="71"/>
        <end position="80"/>
    </location>
</feature>
<evidence type="ECO:0000313" key="3">
    <source>
        <dbReference type="Proteomes" id="UP000268093"/>
    </source>
</evidence>
<comment type="caution">
    <text evidence="2">The sequence shown here is derived from an EMBL/GenBank/DDBJ whole genome shotgun (WGS) entry which is preliminary data.</text>
</comment>
<feature type="compositionally biased region" description="Acidic residues" evidence="1">
    <location>
        <begin position="219"/>
        <end position="242"/>
    </location>
</feature>
<organism evidence="2 3">
    <name type="scientific">Jimgerdemannia flammicorona</name>
    <dbReference type="NCBI Taxonomy" id="994334"/>
    <lineage>
        <taxon>Eukaryota</taxon>
        <taxon>Fungi</taxon>
        <taxon>Fungi incertae sedis</taxon>
        <taxon>Mucoromycota</taxon>
        <taxon>Mucoromycotina</taxon>
        <taxon>Endogonomycetes</taxon>
        <taxon>Endogonales</taxon>
        <taxon>Endogonaceae</taxon>
        <taxon>Jimgerdemannia</taxon>
    </lineage>
</organism>
<reference evidence="2 3" key="1">
    <citation type="journal article" date="2018" name="New Phytol.">
        <title>Phylogenomics of Endogonaceae and evolution of mycorrhizas within Mucoromycota.</title>
        <authorList>
            <person name="Chang Y."/>
            <person name="Desiro A."/>
            <person name="Na H."/>
            <person name="Sandor L."/>
            <person name="Lipzen A."/>
            <person name="Clum A."/>
            <person name="Barry K."/>
            <person name="Grigoriev I.V."/>
            <person name="Martin F.M."/>
            <person name="Stajich J.E."/>
            <person name="Smith M.E."/>
            <person name="Bonito G."/>
            <person name="Spatafora J.W."/>
        </authorList>
    </citation>
    <scope>NUCLEOTIDE SEQUENCE [LARGE SCALE GENOMIC DNA]</scope>
    <source>
        <strain evidence="2 3">GMNB39</strain>
    </source>
</reference>
<gene>
    <name evidence="2" type="ORF">BC936DRAFT_140562</name>
</gene>